<feature type="transmembrane region" description="Helical" evidence="8">
    <location>
        <begin position="223"/>
        <end position="242"/>
    </location>
</feature>
<evidence type="ECO:0000256" key="1">
    <source>
        <dbReference type="ARBA" id="ARBA00004651"/>
    </source>
</evidence>
<dbReference type="Pfam" id="PF00361">
    <property type="entry name" value="Proton_antipo_M"/>
    <property type="match status" value="1"/>
</dbReference>
<feature type="transmembrane region" description="Helical" evidence="8">
    <location>
        <begin position="94"/>
        <end position="117"/>
    </location>
</feature>
<evidence type="ECO:0000313" key="11">
    <source>
        <dbReference type="Proteomes" id="UP001597327"/>
    </source>
</evidence>
<evidence type="ECO:0000313" key="10">
    <source>
        <dbReference type="EMBL" id="MFD1694882.1"/>
    </source>
</evidence>
<dbReference type="PRINTS" id="PR01437">
    <property type="entry name" value="NUOXDRDTASE4"/>
</dbReference>
<reference evidence="11" key="1">
    <citation type="journal article" date="2019" name="Int. J. Syst. Evol. Microbiol.">
        <title>The Global Catalogue of Microorganisms (GCM) 10K type strain sequencing project: providing services to taxonomists for standard genome sequencing and annotation.</title>
        <authorList>
            <consortium name="The Broad Institute Genomics Platform"/>
            <consortium name="The Broad Institute Genome Sequencing Center for Infectious Disease"/>
            <person name="Wu L."/>
            <person name="Ma J."/>
        </authorList>
    </citation>
    <scope>NUCLEOTIDE SEQUENCE [LARGE SCALE GENOMIC DNA]</scope>
    <source>
        <strain evidence="11">JCM 3369</strain>
    </source>
</reference>
<accession>A0ABW4JTN4</accession>
<protein>
    <submittedName>
        <fullName evidence="10">Na+/H+ antiporter subunit D</fullName>
    </submittedName>
</protein>
<name>A0ABW4JTN4_9HYPH</name>
<dbReference type="Proteomes" id="UP001597327">
    <property type="component" value="Unassembled WGS sequence"/>
</dbReference>
<feature type="transmembrane region" description="Helical" evidence="8">
    <location>
        <begin position="263"/>
        <end position="289"/>
    </location>
</feature>
<feature type="transmembrane region" description="Helical" evidence="8">
    <location>
        <begin position="184"/>
        <end position="203"/>
    </location>
</feature>
<evidence type="ECO:0000256" key="7">
    <source>
        <dbReference type="RuleBase" id="RU000320"/>
    </source>
</evidence>
<gene>
    <name evidence="10" type="ORF">ACFSC7_05085</name>
</gene>
<dbReference type="RefSeq" id="WP_149891317.1">
    <property type="nucleotide sequence ID" value="NZ_JBHUFA010000001.1"/>
</dbReference>
<dbReference type="PANTHER" id="PTHR42703:SF1">
    <property type="entry name" value="NA(+)_H(+) ANTIPORTER SUBUNIT D1"/>
    <property type="match status" value="1"/>
</dbReference>
<feature type="transmembrane region" description="Helical" evidence="8">
    <location>
        <begin position="295"/>
        <end position="317"/>
    </location>
</feature>
<dbReference type="InterPro" id="IPR003918">
    <property type="entry name" value="NADH_UbQ_OxRdtase"/>
</dbReference>
<keyword evidence="4 7" id="KW-0812">Transmembrane</keyword>
<keyword evidence="5 8" id="KW-1133">Transmembrane helix</keyword>
<feature type="transmembrane region" description="Helical" evidence="8">
    <location>
        <begin position="351"/>
        <end position="372"/>
    </location>
</feature>
<feature type="domain" description="NADH:quinone oxidoreductase/Mrp antiporter transmembrane" evidence="9">
    <location>
        <begin position="150"/>
        <end position="442"/>
    </location>
</feature>
<dbReference type="EMBL" id="JBHUFA010000001">
    <property type="protein sequence ID" value="MFD1694882.1"/>
    <property type="molecule type" value="Genomic_DNA"/>
</dbReference>
<proteinExistence type="inferred from homology"/>
<feature type="transmembrane region" description="Helical" evidence="8">
    <location>
        <begin position="25"/>
        <end position="44"/>
    </location>
</feature>
<comment type="subcellular location">
    <subcellularLocation>
        <location evidence="1">Cell membrane</location>
        <topology evidence="1">Multi-pass membrane protein</topology>
    </subcellularLocation>
    <subcellularLocation>
        <location evidence="7">Membrane</location>
        <topology evidence="7">Multi-pass membrane protein</topology>
    </subcellularLocation>
</comment>
<feature type="transmembrane region" description="Helical" evidence="8">
    <location>
        <begin position="154"/>
        <end position="172"/>
    </location>
</feature>
<dbReference type="InterPro" id="IPR050586">
    <property type="entry name" value="CPA3_Na-H_Antiporter_D"/>
</dbReference>
<feature type="transmembrane region" description="Helical" evidence="8">
    <location>
        <begin position="56"/>
        <end position="74"/>
    </location>
</feature>
<evidence type="ECO:0000256" key="6">
    <source>
        <dbReference type="ARBA" id="ARBA00023136"/>
    </source>
</evidence>
<dbReference type="NCBIfam" id="NF009306">
    <property type="entry name" value="PRK12663.1"/>
    <property type="match status" value="1"/>
</dbReference>
<dbReference type="InterPro" id="IPR001750">
    <property type="entry name" value="ND/Mrp_TM"/>
</dbReference>
<evidence type="ECO:0000256" key="4">
    <source>
        <dbReference type="ARBA" id="ARBA00022692"/>
    </source>
</evidence>
<dbReference type="PANTHER" id="PTHR42703">
    <property type="entry name" value="NADH DEHYDROGENASE"/>
    <property type="match status" value="1"/>
</dbReference>
<evidence type="ECO:0000256" key="2">
    <source>
        <dbReference type="ARBA" id="ARBA00005346"/>
    </source>
</evidence>
<feature type="transmembrane region" description="Helical" evidence="8">
    <location>
        <begin position="431"/>
        <end position="452"/>
    </location>
</feature>
<evidence type="ECO:0000256" key="3">
    <source>
        <dbReference type="ARBA" id="ARBA00022475"/>
    </source>
</evidence>
<keyword evidence="6 8" id="KW-0472">Membrane</keyword>
<keyword evidence="3" id="KW-1003">Cell membrane</keyword>
<comment type="similarity">
    <text evidence="2">Belongs to the CPA3 antiporters (TC 2.A.63) subunit D family.</text>
</comment>
<feature type="transmembrane region" description="Helical" evidence="8">
    <location>
        <begin position="129"/>
        <end position="148"/>
    </location>
</feature>
<evidence type="ECO:0000256" key="8">
    <source>
        <dbReference type="SAM" id="Phobius"/>
    </source>
</evidence>
<comment type="caution">
    <text evidence="10">The sequence shown here is derived from an EMBL/GenBank/DDBJ whole genome shotgun (WGS) entry which is preliminary data.</text>
</comment>
<evidence type="ECO:0000256" key="5">
    <source>
        <dbReference type="ARBA" id="ARBA00022989"/>
    </source>
</evidence>
<sequence>MAGSNAPHVDLSQAMTTAPVSAADWLIVAPSIITILGGTIALMARKNTDAQPKVAMLFLTLLVGANGALLLHVLQKGVVTMVMGNWLPPFGIAFTADALGASLSLIASIVAWCAGLYGAVTIDGTGRRYGFYPFLLLLMTGVSGAFLTGDIFNLYVWFEVLLISSYGLLVLGNDRIQLDGTVKYGILNLIGTNLFLIATGLLYGHFGTLNMADIAMKMRELEAGGSVGPLAAVAALYFLAFAMKAAAFPVNFWLPASYHTPNVAVSAVFAGLLTKVGVYALIRVFVLIMPGARDYFADLIAVVAILTMITGGLGALAQAEVRRVFGYLVIVGIGAMLAGIAVGSLQGVAGAIFYAIHSIIVMTALYLAAGIMQLMGGSTALRKLGGLYGANPYFAGVFLVLGFAVAGLPPFSGFWPKLMLVEASIDAGRTWVAFAILASGFLTTLAIGRVWIYSFWRGGPEGVADGCAPIRLAPAAELSSPALWVPLLLLTGLVIYLGLQPEALLQLVQRGAEGVIDPSAYIRSVFGEP</sequence>
<keyword evidence="11" id="KW-1185">Reference proteome</keyword>
<evidence type="ECO:0000259" key="9">
    <source>
        <dbReference type="Pfam" id="PF00361"/>
    </source>
</evidence>
<organism evidence="10 11">
    <name type="scientific">Roseibium aestuarii</name>
    <dbReference type="NCBI Taxonomy" id="2600299"/>
    <lineage>
        <taxon>Bacteria</taxon>
        <taxon>Pseudomonadati</taxon>
        <taxon>Pseudomonadota</taxon>
        <taxon>Alphaproteobacteria</taxon>
        <taxon>Hyphomicrobiales</taxon>
        <taxon>Stappiaceae</taxon>
        <taxon>Roseibium</taxon>
    </lineage>
</organism>
<feature type="transmembrane region" description="Helical" evidence="8">
    <location>
        <begin position="393"/>
        <end position="411"/>
    </location>
</feature>
<feature type="transmembrane region" description="Helical" evidence="8">
    <location>
        <begin position="324"/>
        <end position="345"/>
    </location>
</feature>